<protein>
    <recommendedName>
        <fullName evidence="3">Chlorophyllase</fullName>
    </recommendedName>
</protein>
<gene>
    <name evidence="1" type="ORF">LIER_31613</name>
</gene>
<dbReference type="SUPFAM" id="SSF53474">
    <property type="entry name" value="alpha/beta-Hydrolases"/>
    <property type="match status" value="1"/>
</dbReference>
<accession>A0AAV3RV27</accession>
<reference evidence="1 2" key="1">
    <citation type="submission" date="2024-01" db="EMBL/GenBank/DDBJ databases">
        <title>The complete chloroplast genome sequence of Lithospermum erythrorhizon: insights into the phylogenetic relationship among Boraginaceae species and the maternal lineages of purple gromwells.</title>
        <authorList>
            <person name="Okada T."/>
            <person name="Watanabe K."/>
        </authorList>
    </citation>
    <scope>NUCLEOTIDE SEQUENCE [LARGE SCALE GENOMIC DNA]</scope>
</reference>
<organism evidence="1 2">
    <name type="scientific">Lithospermum erythrorhizon</name>
    <name type="common">Purple gromwell</name>
    <name type="synonym">Lithospermum officinale var. erythrorhizon</name>
    <dbReference type="NCBI Taxonomy" id="34254"/>
    <lineage>
        <taxon>Eukaryota</taxon>
        <taxon>Viridiplantae</taxon>
        <taxon>Streptophyta</taxon>
        <taxon>Embryophyta</taxon>
        <taxon>Tracheophyta</taxon>
        <taxon>Spermatophyta</taxon>
        <taxon>Magnoliopsida</taxon>
        <taxon>eudicotyledons</taxon>
        <taxon>Gunneridae</taxon>
        <taxon>Pentapetalae</taxon>
        <taxon>asterids</taxon>
        <taxon>lamiids</taxon>
        <taxon>Boraginales</taxon>
        <taxon>Boraginaceae</taxon>
        <taxon>Boraginoideae</taxon>
        <taxon>Lithospermeae</taxon>
        <taxon>Lithospermum</taxon>
    </lineage>
</organism>
<dbReference type="EMBL" id="BAABME010011811">
    <property type="protein sequence ID" value="GAA0184325.1"/>
    <property type="molecule type" value="Genomic_DNA"/>
</dbReference>
<dbReference type="Proteomes" id="UP001454036">
    <property type="component" value="Unassembled WGS sequence"/>
</dbReference>
<dbReference type="InterPro" id="IPR029058">
    <property type="entry name" value="AB_hydrolase_fold"/>
</dbReference>
<dbReference type="AlphaFoldDB" id="A0AAV3RV27"/>
<name>A0AAV3RV27_LITER</name>
<evidence type="ECO:0000313" key="1">
    <source>
        <dbReference type="EMBL" id="GAA0184325.1"/>
    </source>
</evidence>
<keyword evidence="2" id="KW-1185">Reference proteome</keyword>
<evidence type="ECO:0000313" key="2">
    <source>
        <dbReference type="Proteomes" id="UP001454036"/>
    </source>
</evidence>
<sequence length="129" mass="14170">MAATASSLLSNHSKYALLSSFTCSTLSSTHSNIINFNNNIHKKSCYGIRKNSRTNCASSSSATTPVIEDDDDMIKSIGLGEIDGFCKKWIWRGYNINYLMYPSSSNDSASRPALVLVHGFGASVAHWRR</sequence>
<comment type="caution">
    <text evidence="1">The sequence shown here is derived from an EMBL/GenBank/DDBJ whole genome shotgun (WGS) entry which is preliminary data.</text>
</comment>
<evidence type="ECO:0008006" key="3">
    <source>
        <dbReference type="Google" id="ProtNLM"/>
    </source>
</evidence>
<dbReference type="Gene3D" id="3.40.50.1820">
    <property type="entry name" value="alpha/beta hydrolase"/>
    <property type="match status" value="1"/>
</dbReference>
<proteinExistence type="predicted"/>